<dbReference type="STRING" id="1109412.BN1221_01492c"/>
<keyword evidence="6" id="KW-1185">Reference proteome</keyword>
<organism evidence="4 6">
    <name type="scientific">Brenneria goodwinii</name>
    <dbReference type="NCBI Taxonomy" id="1109412"/>
    <lineage>
        <taxon>Bacteria</taxon>
        <taxon>Pseudomonadati</taxon>
        <taxon>Pseudomonadota</taxon>
        <taxon>Gammaproteobacteria</taxon>
        <taxon>Enterobacterales</taxon>
        <taxon>Pectobacteriaceae</taxon>
        <taxon>Brenneria</taxon>
    </lineage>
</organism>
<dbReference type="InterPro" id="IPR036700">
    <property type="entry name" value="BOBF_sf"/>
</dbReference>
<feature type="signal peptide" evidence="3">
    <location>
        <begin position="1"/>
        <end position="20"/>
    </location>
</feature>
<dbReference type="EMBL" id="MJLX01000027">
    <property type="protein sequence ID" value="RLM23755.1"/>
    <property type="molecule type" value="Genomic_DNA"/>
</dbReference>
<dbReference type="AlphaFoldDB" id="A0A0G4JT07"/>
<dbReference type="OrthoDB" id="598245at2"/>
<sequence>MKKTIALFAITALISAPVFAAQTGGLVSPDSSVASAPQGGFSGPNSSATTVDKALEMKDDSWITLTGNIEQRIGNDDYLFRDATGTIRVEIDHKRWNGQTVSPTDKVEIQGELDKDFNSVELEVKHIRKL</sequence>
<accession>A0A0G4JT07</accession>
<protein>
    <submittedName>
        <fullName evidence="4">Protein ygiW</fullName>
    </submittedName>
    <submittedName>
        <fullName evidence="5">TIGR00156 family protein</fullName>
    </submittedName>
</protein>
<keyword evidence="1 3" id="KW-0732">Signal</keyword>
<dbReference type="InterPro" id="IPR005220">
    <property type="entry name" value="CarO-like"/>
</dbReference>
<dbReference type="KEGG" id="bgj:AWC36_18330"/>
<feature type="region of interest" description="Disordered" evidence="2">
    <location>
        <begin position="29"/>
        <end position="48"/>
    </location>
</feature>
<evidence type="ECO:0000256" key="3">
    <source>
        <dbReference type="SAM" id="SignalP"/>
    </source>
</evidence>
<dbReference type="NCBIfam" id="NF033674">
    <property type="entry name" value="stress_OB_fold"/>
    <property type="match status" value="1"/>
</dbReference>
<dbReference type="EMBL" id="CGIG01000001">
    <property type="protein sequence ID" value="CPR15400.1"/>
    <property type="molecule type" value="Genomic_DNA"/>
</dbReference>
<evidence type="ECO:0000313" key="6">
    <source>
        <dbReference type="Proteomes" id="UP000044377"/>
    </source>
</evidence>
<dbReference type="SUPFAM" id="SSF101756">
    <property type="entry name" value="Hypothetical protein YgiW"/>
    <property type="match status" value="1"/>
</dbReference>
<dbReference type="Pfam" id="PF04076">
    <property type="entry name" value="BOF"/>
    <property type="match status" value="1"/>
</dbReference>
<reference evidence="5 7" key="3">
    <citation type="submission" date="2016-09" db="EMBL/GenBank/DDBJ databases">
        <authorList>
            <person name="Doonan J."/>
            <person name="Pachebat J.A."/>
            <person name="Golyshin P.N."/>
            <person name="Denman S."/>
            <person name="Mcdonald J.E."/>
        </authorList>
    </citation>
    <scope>NUCLEOTIDE SEQUENCE [LARGE SCALE GENOMIC DNA]</scope>
    <source>
        <strain evidence="5 7">FRB141</strain>
    </source>
</reference>
<evidence type="ECO:0000256" key="2">
    <source>
        <dbReference type="SAM" id="MobiDB-lite"/>
    </source>
</evidence>
<gene>
    <name evidence="5" type="ORF">BIY26_11450</name>
    <name evidence="4" type="ORF">BN1221_01492c</name>
</gene>
<dbReference type="PANTHER" id="PTHR36571:SF1">
    <property type="entry name" value="PROTEIN YGIW"/>
    <property type="match status" value="1"/>
</dbReference>
<dbReference type="Proteomes" id="UP000044377">
    <property type="component" value="Unassembled WGS sequence"/>
</dbReference>
<proteinExistence type="predicted"/>
<dbReference type="PANTHER" id="PTHR36571">
    <property type="entry name" value="PROTEIN YGIW"/>
    <property type="match status" value="1"/>
</dbReference>
<feature type="chain" id="PRO_5014227475" evidence="3">
    <location>
        <begin position="21"/>
        <end position="130"/>
    </location>
</feature>
<dbReference type="InterPro" id="IPR016052">
    <property type="entry name" value="YgiW/YdeI"/>
</dbReference>
<dbReference type="NCBIfam" id="TIGR00156">
    <property type="entry name" value="YgiW/YdeI family stress tolerance OB fold protein"/>
    <property type="match status" value="1"/>
</dbReference>
<dbReference type="RefSeq" id="WP_048636772.1">
    <property type="nucleotide sequence ID" value="NZ_CGIG01000001.1"/>
</dbReference>
<reference evidence="4" key="2">
    <citation type="submission" date="2015-01" db="EMBL/GenBank/DDBJ databases">
        <authorList>
            <person name="Xiang T."/>
            <person name="Song Y."/>
            <person name="Huang L."/>
            <person name="Wang B."/>
            <person name="Wu P."/>
        </authorList>
    </citation>
    <scope>NUCLEOTIDE SEQUENCE [LARGE SCALE GENOMIC DNA]</scope>
    <source>
        <strain evidence="4">OBR1</strain>
    </source>
</reference>
<evidence type="ECO:0000256" key="1">
    <source>
        <dbReference type="ARBA" id="ARBA00022729"/>
    </source>
</evidence>
<evidence type="ECO:0000313" key="7">
    <source>
        <dbReference type="Proteomes" id="UP000285972"/>
    </source>
</evidence>
<reference evidence="6" key="1">
    <citation type="submission" date="2015-01" db="EMBL/GenBank/DDBJ databases">
        <authorList>
            <person name="Paterson Steve"/>
        </authorList>
    </citation>
    <scope>NUCLEOTIDE SEQUENCE [LARGE SCALE GENOMIC DNA]</scope>
    <source>
        <strain evidence="6">OBR1</strain>
    </source>
</reference>
<evidence type="ECO:0000313" key="4">
    <source>
        <dbReference type="EMBL" id="CPR15400.1"/>
    </source>
</evidence>
<name>A0A0G4JT07_9GAMM</name>
<evidence type="ECO:0000313" key="5">
    <source>
        <dbReference type="EMBL" id="RLM23755.1"/>
    </source>
</evidence>
<dbReference type="GeneID" id="70908777"/>
<dbReference type="Proteomes" id="UP000285972">
    <property type="component" value="Unassembled WGS sequence"/>
</dbReference>
<dbReference type="Gene3D" id="2.40.50.200">
    <property type="entry name" value="Bacterial OB-fold"/>
    <property type="match status" value="1"/>
</dbReference>